<proteinExistence type="predicted"/>
<feature type="non-terminal residue" evidence="2">
    <location>
        <position position="1"/>
    </location>
</feature>
<dbReference type="EMBL" id="KB740085">
    <property type="protein sequence ID" value="ENN81527.1"/>
    <property type="molecule type" value="Genomic_DNA"/>
</dbReference>
<dbReference type="KEGG" id="dpa:109546748"/>
<accession>N6US26</accession>
<evidence type="ECO:0000313" key="3">
    <source>
        <dbReference type="EMBL" id="ERL91793.1"/>
    </source>
</evidence>
<evidence type="ECO:0000313" key="5">
    <source>
        <dbReference type="Proteomes" id="UP000019118"/>
    </source>
</evidence>
<reference evidence="4" key="2">
    <citation type="submission" date="2024-08" db="UniProtKB">
        <authorList>
            <consortium name="EnsemblMetazoa"/>
        </authorList>
    </citation>
    <scope>IDENTIFICATION</scope>
</reference>
<protein>
    <recommendedName>
        <fullName evidence="7">H15 domain-containing protein</fullName>
    </recommendedName>
</protein>
<gene>
    <name evidence="4" type="primary">109546748</name>
    <name evidence="3" type="ORF">D910_09118</name>
    <name evidence="2" type="ORF">YQE_02056</name>
</gene>
<dbReference type="EnsemblMetazoa" id="XM_019917838.1">
    <property type="protein sequence ID" value="XP_019773397.1"/>
    <property type="gene ID" value="LOC109546748"/>
</dbReference>
<name>N6US26_DENPD</name>
<dbReference type="EMBL" id="KB632303">
    <property type="protein sequence ID" value="ERL91793.1"/>
    <property type="molecule type" value="Genomic_DNA"/>
</dbReference>
<evidence type="ECO:0000256" key="1">
    <source>
        <dbReference type="SAM" id="MobiDB-lite"/>
    </source>
</evidence>
<reference evidence="5 6" key="1">
    <citation type="journal article" date="2013" name="Genome Biol.">
        <title>Draft genome of the mountain pine beetle, Dendroctonus ponderosae Hopkins, a major forest pest.</title>
        <authorList>
            <person name="Keeling C.I."/>
            <person name="Yuen M.M."/>
            <person name="Liao N.Y."/>
            <person name="Docking T.R."/>
            <person name="Chan S.K."/>
            <person name="Taylor G.A."/>
            <person name="Palmquist D.L."/>
            <person name="Jackman S.D."/>
            <person name="Nguyen A."/>
            <person name="Li M."/>
            <person name="Henderson H."/>
            <person name="Janes J.K."/>
            <person name="Zhao Y."/>
            <person name="Pandoh P."/>
            <person name="Moore R."/>
            <person name="Sperling F.A."/>
            <person name="Huber D.P."/>
            <person name="Birol I."/>
            <person name="Jones S.J."/>
            <person name="Bohlmann J."/>
        </authorList>
    </citation>
    <scope>NUCLEOTIDE SEQUENCE</scope>
</reference>
<evidence type="ECO:0000313" key="2">
    <source>
        <dbReference type="EMBL" id="ENN81527.1"/>
    </source>
</evidence>
<dbReference type="AlphaFoldDB" id="N6US26"/>
<dbReference type="OrthoDB" id="6764083at2759"/>
<evidence type="ECO:0000313" key="6">
    <source>
        <dbReference type="Proteomes" id="UP000030742"/>
    </source>
</evidence>
<sequence length="121" mass="14039">MSPKKRTNSTLDNTRKVARVVFTTIKKIGSRGATLKNIYNYIKKEYPHSLSNMIKLNNTLKKALAFGAVNKKMGNRYVLGNVIKALDKPSRQNRGITEARRRKRKRAQSSKRRKARRPKRR</sequence>
<keyword evidence="5" id="KW-1185">Reference proteome</keyword>
<feature type="compositionally biased region" description="Basic residues" evidence="1">
    <location>
        <begin position="100"/>
        <end position="121"/>
    </location>
</feature>
<dbReference type="Proteomes" id="UP000019118">
    <property type="component" value="Unassembled WGS sequence"/>
</dbReference>
<evidence type="ECO:0000313" key="4">
    <source>
        <dbReference type="EnsemblMetazoa" id="XP_019773397.1"/>
    </source>
</evidence>
<feature type="region of interest" description="Disordered" evidence="1">
    <location>
        <begin position="88"/>
        <end position="121"/>
    </location>
</feature>
<dbReference type="Proteomes" id="UP000030742">
    <property type="component" value="Unassembled WGS sequence"/>
</dbReference>
<organism evidence="2">
    <name type="scientific">Dendroctonus ponderosae</name>
    <name type="common">Mountain pine beetle</name>
    <dbReference type="NCBI Taxonomy" id="77166"/>
    <lineage>
        <taxon>Eukaryota</taxon>
        <taxon>Metazoa</taxon>
        <taxon>Ecdysozoa</taxon>
        <taxon>Arthropoda</taxon>
        <taxon>Hexapoda</taxon>
        <taxon>Insecta</taxon>
        <taxon>Pterygota</taxon>
        <taxon>Neoptera</taxon>
        <taxon>Endopterygota</taxon>
        <taxon>Coleoptera</taxon>
        <taxon>Polyphaga</taxon>
        <taxon>Cucujiformia</taxon>
        <taxon>Curculionidae</taxon>
        <taxon>Scolytinae</taxon>
        <taxon>Dendroctonus</taxon>
    </lineage>
</organism>
<dbReference type="OMA" id="KKEYPHS"/>
<dbReference type="HOGENOM" id="CLU_2040453_0_0_1"/>
<evidence type="ECO:0008006" key="7">
    <source>
        <dbReference type="Google" id="ProtNLM"/>
    </source>
</evidence>